<comment type="caution">
    <text evidence="1">The sequence shown here is derived from an EMBL/GenBank/DDBJ whole genome shotgun (WGS) entry which is preliminary data.</text>
</comment>
<proteinExistence type="predicted"/>
<keyword evidence="2" id="KW-1185">Reference proteome</keyword>
<organism evidence="1 2">
    <name type="scientific">Apibacter adventoris</name>
    <dbReference type="NCBI Taxonomy" id="1679466"/>
    <lineage>
        <taxon>Bacteria</taxon>
        <taxon>Pseudomonadati</taxon>
        <taxon>Bacteroidota</taxon>
        <taxon>Flavobacteriia</taxon>
        <taxon>Flavobacteriales</taxon>
        <taxon>Weeksellaceae</taxon>
        <taxon>Apibacter</taxon>
    </lineage>
</organism>
<protein>
    <recommendedName>
        <fullName evidence="3">YokE-like PH domain-containing protein</fullName>
    </recommendedName>
</protein>
<dbReference type="OrthoDB" id="775301at2"/>
<evidence type="ECO:0008006" key="3">
    <source>
        <dbReference type="Google" id="ProtNLM"/>
    </source>
</evidence>
<dbReference type="EMBL" id="PSZM01000035">
    <property type="protein sequence ID" value="PQL93345.1"/>
    <property type="molecule type" value="Genomic_DNA"/>
</dbReference>
<dbReference type="RefSeq" id="WP_105246536.1">
    <property type="nucleotide sequence ID" value="NZ_PSZM01000035.1"/>
</dbReference>
<name>A0A2S8AE69_9FLAO</name>
<accession>A0A2S8AE69</accession>
<evidence type="ECO:0000313" key="2">
    <source>
        <dbReference type="Proteomes" id="UP000238042"/>
    </source>
</evidence>
<dbReference type="AlphaFoldDB" id="A0A2S8AE69"/>
<dbReference type="Proteomes" id="UP000238042">
    <property type="component" value="Unassembled WGS sequence"/>
</dbReference>
<evidence type="ECO:0000313" key="1">
    <source>
        <dbReference type="EMBL" id="PQL93345.1"/>
    </source>
</evidence>
<gene>
    <name evidence="1" type="ORF">C4S77_05050</name>
</gene>
<reference evidence="1 2" key="1">
    <citation type="submission" date="2018-02" db="EMBL/GenBank/DDBJ databases">
        <title>Genome sequences of Apibacter spp., gut symbionts of Asian honey bees.</title>
        <authorList>
            <person name="Kwong W.K."/>
            <person name="Steele M.I."/>
            <person name="Moran N.A."/>
        </authorList>
    </citation>
    <scope>NUCLEOTIDE SEQUENCE [LARGE SCALE GENOMIC DNA]</scope>
    <source>
        <strain evidence="2">wkB301</strain>
    </source>
</reference>
<sequence>MKDLSSIIISIFKRKGGEGKYTKIINEQNEEEYFDLLKIKDKDEKILICYKENKDFVLITNKRLITNNYMVDYFNIEAVIIAMQEEFKSNILNKKKFTRLKLQDFDGKNYILKLEEGKPYNGIYQILEFISLRNRENKN</sequence>